<dbReference type="SUPFAM" id="SSF56784">
    <property type="entry name" value="HAD-like"/>
    <property type="match status" value="1"/>
</dbReference>
<evidence type="ECO:0000256" key="4">
    <source>
        <dbReference type="ARBA" id="ARBA00006171"/>
    </source>
</evidence>
<evidence type="ECO:0000313" key="11">
    <source>
        <dbReference type="EMBL" id="TCP37886.1"/>
    </source>
</evidence>
<dbReference type="SFLD" id="SFLDS00003">
    <property type="entry name" value="Haloacid_Dehalogenase"/>
    <property type="match status" value="1"/>
</dbReference>
<dbReference type="InterPro" id="IPR041492">
    <property type="entry name" value="HAD_2"/>
</dbReference>
<evidence type="ECO:0000256" key="6">
    <source>
        <dbReference type="ARBA" id="ARBA00022723"/>
    </source>
</evidence>
<dbReference type="AlphaFoldDB" id="A0A4V2SQ99"/>
<dbReference type="InterPro" id="IPR023214">
    <property type="entry name" value="HAD_sf"/>
</dbReference>
<accession>A0A4V2SQ99</accession>
<dbReference type="InterPro" id="IPR050155">
    <property type="entry name" value="HAD-like_hydrolase_sf"/>
</dbReference>
<proteinExistence type="inferred from homology"/>
<dbReference type="GO" id="GO:0006281">
    <property type="term" value="P:DNA repair"/>
    <property type="evidence" value="ECO:0007669"/>
    <property type="project" value="TreeGrafter"/>
</dbReference>
<dbReference type="InParanoid" id="A0A4V2SQ99"/>
<dbReference type="InterPro" id="IPR023198">
    <property type="entry name" value="PGP-like_dom2"/>
</dbReference>
<evidence type="ECO:0000256" key="2">
    <source>
        <dbReference type="ARBA" id="ARBA00001946"/>
    </source>
</evidence>
<dbReference type="EC" id="3.1.3.18" evidence="5 10"/>
<dbReference type="RefSeq" id="WP_132707542.1">
    <property type="nucleotide sequence ID" value="NZ_JACIGF010000002.1"/>
</dbReference>
<feature type="binding site" evidence="10">
    <location>
        <position position="12"/>
    </location>
    <ligand>
        <name>Mg(2+)</name>
        <dbReference type="ChEBI" id="CHEBI:18420"/>
    </ligand>
</feature>
<dbReference type="NCBIfam" id="TIGR01449">
    <property type="entry name" value="PGP_bact"/>
    <property type="match status" value="1"/>
</dbReference>
<feature type="binding site" evidence="10">
    <location>
        <position position="14"/>
    </location>
    <ligand>
        <name>Mg(2+)</name>
        <dbReference type="ChEBI" id="CHEBI:18420"/>
    </ligand>
</feature>
<evidence type="ECO:0000256" key="1">
    <source>
        <dbReference type="ARBA" id="ARBA00000830"/>
    </source>
</evidence>
<comment type="catalytic activity">
    <reaction evidence="1 10">
        <text>2-phosphoglycolate + H2O = glycolate + phosphate</text>
        <dbReference type="Rhea" id="RHEA:14369"/>
        <dbReference type="ChEBI" id="CHEBI:15377"/>
        <dbReference type="ChEBI" id="CHEBI:29805"/>
        <dbReference type="ChEBI" id="CHEBI:43474"/>
        <dbReference type="ChEBI" id="CHEBI:58033"/>
        <dbReference type="EC" id="3.1.3.18"/>
    </reaction>
</comment>
<evidence type="ECO:0000256" key="7">
    <source>
        <dbReference type="ARBA" id="ARBA00022801"/>
    </source>
</evidence>
<comment type="function">
    <text evidence="10">Specifically catalyzes the dephosphorylation of 2-phosphoglycolate. Is involved in the dissimilation of the intracellular 2-phosphoglycolate formed during the DNA repair of 3'-phosphoglycolate ends, a major class of DNA lesions induced by oxidative stress.</text>
</comment>
<dbReference type="PANTHER" id="PTHR43434">
    <property type="entry name" value="PHOSPHOGLYCOLATE PHOSPHATASE"/>
    <property type="match status" value="1"/>
</dbReference>
<dbReference type="InterPro" id="IPR037512">
    <property type="entry name" value="PGPase_prok"/>
</dbReference>
<dbReference type="FunCoup" id="A0A4V2SQ99">
    <property type="interactions" value="441"/>
</dbReference>
<keyword evidence="9 10" id="KW-0119">Carbohydrate metabolism</keyword>
<dbReference type="Gene3D" id="3.40.50.1000">
    <property type="entry name" value="HAD superfamily/HAD-like"/>
    <property type="match status" value="1"/>
</dbReference>
<protein>
    <recommendedName>
        <fullName evidence="5 10">Phosphoglycolate phosphatase</fullName>
        <shortName evidence="10">PGP</shortName>
        <shortName evidence="10">PGPase</shortName>
        <ecNumber evidence="5 10">3.1.3.18</ecNumber>
    </recommendedName>
</protein>
<keyword evidence="6 10" id="KW-0479">Metal-binding</keyword>
<dbReference type="NCBIfam" id="TIGR01549">
    <property type="entry name" value="HAD-SF-IA-v1"/>
    <property type="match status" value="1"/>
</dbReference>
<dbReference type="SFLD" id="SFLDG01129">
    <property type="entry name" value="C1.5:_HAD__Beta-PGM__Phosphata"/>
    <property type="match status" value="1"/>
</dbReference>
<evidence type="ECO:0000256" key="8">
    <source>
        <dbReference type="ARBA" id="ARBA00022842"/>
    </source>
</evidence>
<feature type="active site" description="Nucleophile" evidence="10">
    <location>
        <position position="12"/>
    </location>
</feature>
<comment type="similarity">
    <text evidence="4 10">Belongs to the HAD-like hydrolase superfamily. CbbY/CbbZ/Gph/YieH family.</text>
</comment>
<comment type="caution">
    <text evidence="11">The sequence shown here is derived from an EMBL/GenBank/DDBJ whole genome shotgun (WGS) entry which is preliminary data.</text>
</comment>
<name>A0A4V2SQ99_RHOSA</name>
<feature type="binding site" evidence="10">
    <location>
        <position position="172"/>
    </location>
    <ligand>
        <name>Mg(2+)</name>
        <dbReference type="ChEBI" id="CHEBI:18420"/>
    </ligand>
</feature>
<keyword evidence="8 10" id="KW-0460">Magnesium</keyword>
<dbReference type="OrthoDB" id="9793014at2"/>
<reference evidence="11 12" key="1">
    <citation type="submission" date="2019-03" db="EMBL/GenBank/DDBJ databases">
        <title>Genomic Encyclopedia of Type Strains, Phase IV (KMG-IV): sequencing the most valuable type-strain genomes for metagenomic binning, comparative biology and taxonomic classification.</title>
        <authorList>
            <person name="Goeker M."/>
        </authorList>
    </citation>
    <scope>NUCLEOTIDE SEQUENCE [LARGE SCALE GENOMIC DNA]</scope>
    <source>
        <strain evidence="11 12">DSM 2132</strain>
    </source>
</reference>
<dbReference type="InterPro" id="IPR036412">
    <property type="entry name" value="HAD-like_sf"/>
</dbReference>
<evidence type="ECO:0000256" key="9">
    <source>
        <dbReference type="ARBA" id="ARBA00023277"/>
    </source>
</evidence>
<gene>
    <name evidence="11" type="ORF">EV659_102294</name>
</gene>
<keyword evidence="7 10" id="KW-0378">Hydrolase</keyword>
<dbReference type="InterPro" id="IPR006439">
    <property type="entry name" value="HAD-SF_hydro_IA"/>
</dbReference>
<dbReference type="Gene3D" id="1.10.150.240">
    <property type="entry name" value="Putative phosphatase, domain 2"/>
    <property type="match status" value="1"/>
</dbReference>
<evidence type="ECO:0000256" key="10">
    <source>
        <dbReference type="HAMAP-Rule" id="MF_00495"/>
    </source>
</evidence>
<dbReference type="Pfam" id="PF13419">
    <property type="entry name" value="HAD_2"/>
    <property type="match status" value="1"/>
</dbReference>
<dbReference type="HAMAP" id="MF_00495">
    <property type="entry name" value="GPH_hydrolase_bact"/>
    <property type="match status" value="1"/>
</dbReference>
<evidence type="ECO:0000313" key="12">
    <source>
        <dbReference type="Proteomes" id="UP000295399"/>
    </source>
</evidence>
<sequence>MAPLDCRNLILDLDGTLVDSAPDLTRALNHVLASLDRPALDPQTVRHMVGQGAAKLIERGLAHTGGAEGVPAVADLLPGFLDFYGAHIADGSRPFPGAVDLLDRARAAGLRLGLCTNKPQAMTEALMDALDLSDYFDVMIGGDALSGRKPDPVHLDTVLARLGDGPAVLLGDTATDVAAGRASGVPVGVVSFGFSAIPAAELGGTFLIDDFADVDRHLAPLARPARV</sequence>
<keyword evidence="12" id="KW-1185">Reference proteome</keyword>
<dbReference type="GO" id="GO:0046295">
    <property type="term" value="P:glycolate biosynthetic process"/>
    <property type="evidence" value="ECO:0007669"/>
    <property type="project" value="UniProtKB-UniRule"/>
</dbReference>
<evidence type="ECO:0000256" key="5">
    <source>
        <dbReference type="ARBA" id="ARBA00013078"/>
    </source>
</evidence>
<dbReference type="Proteomes" id="UP000295399">
    <property type="component" value="Unassembled WGS sequence"/>
</dbReference>
<dbReference type="UniPathway" id="UPA00865">
    <property type="reaction ID" value="UER00834"/>
</dbReference>
<organism evidence="11 12">
    <name type="scientific">Rhodothalassium salexigens DSM 2132</name>
    <dbReference type="NCBI Taxonomy" id="1188247"/>
    <lineage>
        <taxon>Bacteria</taxon>
        <taxon>Pseudomonadati</taxon>
        <taxon>Pseudomonadota</taxon>
        <taxon>Alphaproteobacteria</taxon>
        <taxon>Rhodothalassiales</taxon>
        <taxon>Rhodothalassiaceae</taxon>
        <taxon>Rhodothalassium</taxon>
    </lineage>
</organism>
<dbReference type="GO" id="GO:0046872">
    <property type="term" value="F:metal ion binding"/>
    <property type="evidence" value="ECO:0007669"/>
    <property type="project" value="UniProtKB-KW"/>
</dbReference>
<dbReference type="GO" id="GO:0008967">
    <property type="term" value="F:phosphoglycolate phosphatase activity"/>
    <property type="evidence" value="ECO:0007669"/>
    <property type="project" value="UniProtKB-UniRule"/>
</dbReference>
<comment type="cofactor">
    <cofactor evidence="2 10">
        <name>Mg(2+)</name>
        <dbReference type="ChEBI" id="CHEBI:18420"/>
    </cofactor>
</comment>
<dbReference type="PANTHER" id="PTHR43434:SF1">
    <property type="entry name" value="PHOSPHOGLYCOLATE PHOSPHATASE"/>
    <property type="match status" value="1"/>
</dbReference>
<dbReference type="GO" id="GO:0005829">
    <property type="term" value="C:cytosol"/>
    <property type="evidence" value="ECO:0007669"/>
    <property type="project" value="TreeGrafter"/>
</dbReference>
<comment type="pathway">
    <text evidence="3 10">Organic acid metabolism; glycolate biosynthesis; glycolate from 2-phosphoglycolate: step 1/1.</text>
</comment>
<dbReference type="EMBL" id="SLXO01000002">
    <property type="protein sequence ID" value="TCP37886.1"/>
    <property type="molecule type" value="Genomic_DNA"/>
</dbReference>
<dbReference type="GO" id="GO:0005975">
    <property type="term" value="P:carbohydrate metabolic process"/>
    <property type="evidence" value="ECO:0007669"/>
    <property type="project" value="InterPro"/>
</dbReference>
<evidence type="ECO:0000256" key="3">
    <source>
        <dbReference type="ARBA" id="ARBA00004818"/>
    </source>
</evidence>